<sequence length="765" mass="87382">MKLSSQKDLLLVIILSVAVLIMKWAGLLKGYPLSLLPTILILILPGYAIITSIWPSDEKMRWTLRAGIGFVLGLVFILFLPLLTSTMKLGFISSNSTEIVFMVAIILSVVAMLRRSEPVEEEAFRDGQLTLEESIERATLMRQKAEAEDEYEDYYYDEDYYEEEHPEEVADEREEDVKTEDEVTGRIEEDDAPGYEDLKKDKPLQYERLKDRYSSHEDHATEDEEPLPKGVPLRVEEPVKTTPADYEKEMDRPVWRDEPEEKKPGFRNWDLVMILFLSGISLLFLYFNPLKTTTTSVIFFVLILFILGYAGLTIIFPDKSRVRSRTLILTTVIIAIFLFTLSFLAWWTHLLPSVPKYMVQIMFVASILLSVGAFIRKWRATPRDKPEKDDDEEIPEDEIIPDHVKKARVEEITPEVTPTEEVVTTEEEIPVRPVKKIPVSEETEIQDETKKKDPFSFLRSRGKDEKTEIVAEKEIKKTPPGFKPRNYYLDIILMATITLLTVAFVIIPPLNKTFIRTILGILLVLFIPGYTLIAALFPKWVDLDGIERAALSFGLSIAVTPLIGLALNYTPWGIRLDPILISLTIFTLAMCTIAFLRRRKLPDEEKYFVPFGGFFKDIRKSFQAESGTERILSIILVISIILAISTTAYIIVKPKEGEKFTEFYILGPDGKASNYPTNLTTGQNGSVIIGVVNHEYTTTDYLLMVKVNNSTLKNETLTLTSGQKMEIPFNFTAGSTGQKKMEFLLYKLPNNETSYRNLHLWLNVK</sequence>
<organism evidence="4 5">
    <name type="scientific">Methanobacterium subterraneum</name>
    <dbReference type="NCBI Taxonomy" id="59277"/>
    <lineage>
        <taxon>Archaea</taxon>
        <taxon>Methanobacteriati</taxon>
        <taxon>Methanobacteriota</taxon>
        <taxon>Methanomada group</taxon>
        <taxon>Methanobacteria</taxon>
        <taxon>Methanobacteriales</taxon>
        <taxon>Methanobacteriaceae</taxon>
        <taxon>Methanobacterium</taxon>
    </lineage>
</organism>
<feature type="transmembrane region" description="Helical" evidence="2">
    <location>
        <begin position="327"/>
        <end position="345"/>
    </location>
</feature>
<feature type="region of interest" description="Disordered" evidence="1">
    <location>
        <begin position="213"/>
        <end position="254"/>
    </location>
</feature>
<keyword evidence="2" id="KW-0812">Transmembrane</keyword>
<dbReference type="EMBL" id="DUHE01000154">
    <property type="protein sequence ID" value="HII84282.1"/>
    <property type="molecule type" value="Genomic_DNA"/>
</dbReference>
<feature type="region of interest" description="Disordered" evidence="1">
    <location>
        <begin position="163"/>
        <end position="201"/>
    </location>
</feature>
<dbReference type="AlphaFoldDB" id="A0A7J4TL50"/>
<feature type="transmembrane region" description="Helical" evidence="2">
    <location>
        <begin position="631"/>
        <end position="652"/>
    </location>
</feature>
<feature type="transmembrane region" description="Helical" evidence="2">
    <location>
        <begin position="487"/>
        <end position="507"/>
    </location>
</feature>
<feature type="transmembrane region" description="Helical" evidence="2">
    <location>
        <begin position="269"/>
        <end position="287"/>
    </location>
</feature>
<keyword evidence="2" id="KW-1133">Transmembrane helix</keyword>
<feature type="transmembrane region" description="Helical" evidence="2">
    <location>
        <begin position="549"/>
        <end position="567"/>
    </location>
</feature>
<feature type="compositionally biased region" description="Acidic residues" evidence="1">
    <location>
        <begin position="163"/>
        <end position="179"/>
    </location>
</feature>
<protein>
    <submittedName>
        <fullName evidence="4">DUF1616 domain-containing protein</fullName>
    </submittedName>
</protein>
<reference evidence="5" key="1">
    <citation type="journal article" date="2020" name="bioRxiv">
        <title>A rank-normalized archaeal taxonomy based on genome phylogeny resolves widespread incomplete and uneven classifications.</title>
        <authorList>
            <person name="Rinke C."/>
            <person name="Chuvochina M."/>
            <person name="Mussig A.J."/>
            <person name="Chaumeil P.-A."/>
            <person name="Waite D.W."/>
            <person name="Whitman W.B."/>
            <person name="Parks D.H."/>
            <person name="Hugenholtz P."/>
        </authorList>
    </citation>
    <scope>NUCLEOTIDE SEQUENCE [LARGE SCALE GENOMIC DNA]</scope>
</reference>
<dbReference type="SUPFAM" id="SSF103473">
    <property type="entry name" value="MFS general substrate transporter"/>
    <property type="match status" value="1"/>
</dbReference>
<feature type="transmembrane region" description="Helical" evidence="2">
    <location>
        <begin position="31"/>
        <end position="50"/>
    </location>
</feature>
<feature type="compositionally biased region" description="Basic and acidic residues" evidence="1">
    <location>
        <begin position="234"/>
        <end position="254"/>
    </location>
</feature>
<feature type="transmembrane region" description="Helical" evidence="2">
    <location>
        <begin position="293"/>
        <end position="315"/>
    </location>
</feature>
<feature type="domain" description="DUF1616" evidence="3">
    <location>
        <begin position="16"/>
        <end position="137"/>
    </location>
</feature>
<evidence type="ECO:0000256" key="1">
    <source>
        <dbReference type="SAM" id="MobiDB-lite"/>
    </source>
</evidence>
<feature type="domain" description="DUF1616" evidence="3">
    <location>
        <begin position="496"/>
        <end position="763"/>
    </location>
</feature>
<feature type="transmembrane region" description="Helical" evidence="2">
    <location>
        <begin position="9"/>
        <end position="25"/>
    </location>
</feature>
<accession>A0A7J4TL50</accession>
<comment type="caution">
    <text evidence="4">The sequence shown here is derived from an EMBL/GenBank/DDBJ whole genome shotgun (WGS) entry which is preliminary data.</text>
</comment>
<keyword evidence="2" id="KW-0472">Membrane</keyword>
<feature type="transmembrane region" description="Helical" evidence="2">
    <location>
        <begin position="513"/>
        <end position="537"/>
    </location>
</feature>
<dbReference type="InterPro" id="IPR011674">
    <property type="entry name" value="DUF1616"/>
</dbReference>
<evidence type="ECO:0000259" key="3">
    <source>
        <dbReference type="Pfam" id="PF07760"/>
    </source>
</evidence>
<dbReference type="InterPro" id="IPR036259">
    <property type="entry name" value="MFS_trans_sf"/>
</dbReference>
<name>A0A7J4TL50_9EURY</name>
<feature type="transmembrane region" description="Helical" evidence="2">
    <location>
        <begin position="579"/>
        <end position="596"/>
    </location>
</feature>
<gene>
    <name evidence="4" type="ORF">HA271_05485</name>
</gene>
<dbReference type="Pfam" id="PF07760">
    <property type="entry name" value="DUF1616"/>
    <property type="match status" value="2"/>
</dbReference>
<evidence type="ECO:0000313" key="4">
    <source>
        <dbReference type="EMBL" id="HII84282.1"/>
    </source>
</evidence>
<feature type="transmembrane region" description="Helical" evidence="2">
    <location>
        <begin position="357"/>
        <end position="375"/>
    </location>
</feature>
<dbReference type="Proteomes" id="UP000586031">
    <property type="component" value="Unassembled WGS sequence"/>
</dbReference>
<feature type="transmembrane region" description="Helical" evidence="2">
    <location>
        <begin position="62"/>
        <end position="83"/>
    </location>
</feature>
<feature type="transmembrane region" description="Helical" evidence="2">
    <location>
        <begin position="89"/>
        <end position="113"/>
    </location>
</feature>
<evidence type="ECO:0000256" key="2">
    <source>
        <dbReference type="SAM" id="Phobius"/>
    </source>
</evidence>
<evidence type="ECO:0000313" key="5">
    <source>
        <dbReference type="Proteomes" id="UP000586031"/>
    </source>
</evidence>
<proteinExistence type="predicted"/>